<dbReference type="EMBL" id="QWKH01000004">
    <property type="protein sequence ID" value="NBI33658.1"/>
    <property type="molecule type" value="Genomic_DNA"/>
</dbReference>
<evidence type="ECO:0000259" key="1">
    <source>
        <dbReference type="Pfam" id="PF19571"/>
    </source>
</evidence>
<dbReference type="InterPro" id="IPR045739">
    <property type="entry name" value="ACT_dom_pair"/>
</dbReference>
<gene>
    <name evidence="2" type="ORF">D1639_01135</name>
</gene>
<feature type="domain" description="ACT" evidence="1">
    <location>
        <begin position="1"/>
        <end position="106"/>
    </location>
</feature>
<dbReference type="PANTHER" id="PTHR40099">
    <property type="entry name" value="ACETOLACTATE SYNTHASE, SMALL SUBUNIT"/>
    <property type="match status" value="1"/>
</dbReference>
<protein>
    <submittedName>
        <fullName evidence="2">Amino acid-binding protein</fullName>
    </submittedName>
</protein>
<comment type="caution">
    <text evidence="2">The sequence shown here is derived from an EMBL/GenBank/DDBJ whole genome shotgun (WGS) entry which is preliminary data.</text>
</comment>
<dbReference type="PANTHER" id="PTHR40099:SF1">
    <property type="entry name" value="ACETOLACTATE SYNTHASE, SMALL SUBUNIT"/>
    <property type="match status" value="1"/>
</dbReference>
<dbReference type="Pfam" id="PF19571">
    <property type="entry name" value="ACT_8"/>
    <property type="match status" value="1"/>
</dbReference>
<dbReference type="SUPFAM" id="SSF55021">
    <property type="entry name" value="ACT-like"/>
    <property type="match status" value="2"/>
</dbReference>
<evidence type="ECO:0000313" key="2">
    <source>
        <dbReference type="EMBL" id="NBI33658.1"/>
    </source>
</evidence>
<accession>A0A7C9JM69</accession>
<organism evidence="2">
    <name type="scientific">Muribaculaceae bacterium Z82</name>
    <dbReference type="NCBI Taxonomy" id="2304548"/>
    <lineage>
        <taxon>Bacteria</taxon>
        <taxon>Pseudomonadati</taxon>
        <taxon>Bacteroidota</taxon>
        <taxon>Bacteroidia</taxon>
        <taxon>Bacteroidales</taxon>
        <taxon>Muribaculaceae</taxon>
    </lineage>
</organism>
<dbReference type="InterPro" id="IPR045865">
    <property type="entry name" value="ACT-like_dom_sf"/>
</dbReference>
<dbReference type="Gene3D" id="3.30.2130.10">
    <property type="entry name" value="VC0802-like"/>
    <property type="match status" value="1"/>
</dbReference>
<dbReference type="AlphaFoldDB" id="A0A7C9JM69"/>
<reference evidence="2" key="1">
    <citation type="submission" date="2018-08" db="EMBL/GenBank/DDBJ databases">
        <title>Murine metabolic-syndrome-specific gut microbial biobank.</title>
        <authorList>
            <person name="Liu C."/>
        </authorList>
    </citation>
    <scope>NUCLEOTIDE SEQUENCE [LARGE SCALE GENOMIC DNA]</scope>
    <source>
        <strain evidence="2">Z82</strain>
    </source>
</reference>
<proteinExistence type="predicted"/>
<name>A0A7C9JM69_9BACT</name>
<sequence>MSVRQMSVFLESKPGHMKRVLDAFESAHVSVRGYSASDTGDYGIVRFIVDDPDRAAAVLSDMGTAWKATDVLCVALEDKPGELARVMGIVSDVGINVLYSYSLISTFIALSVKDLDEAECLLSKQPVVLVDQAVLARPVRELRTKGAE</sequence>